<dbReference type="Gene3D" id="3.10.105.10">
    <property type="entry name" value="Dipeptide-binding Protein, Domain 3"/>
    <property type="match status" value="1"/>
</dbReference>
<evidence type="ECO:0000313" key="3">
    <source>
        <dbReference type="EMBL" id="NED96298.1"/>
    </source>
</evidence>
<evidence type="ECO:0000256" key="1">
    <source>
        <dbReference type="SAM" id="MobiDB-lite"/>
    </source>
</evidence>
<dbReference type="RefSeq" id="WP_163819063.1">
    <property type="nucleotide sequence ID" value="NZ_JAAGOB010000006.1"/>
</dbReference>
<dbReference type="PANTHER" id="PTHR30290:SF62">
    <property type="entry name" value="OLIGOPEPTIDE ABC TRANSPORTER, PERIPLASMIC OLIGOPEPTIDE-BINDING PROTEIN"/>
    <property type="match status" value="1"/>
</dbReference>
<dbReference type="Pfam" id="PF00496">
    <property type="entry name" value="SBP_bac_5"/>
    <property type="match status" value="1"/>
</dbReference>
<feature type="region of interest" description="Disordered" evidence="1">
    <location>
        <begin position="32"/>
        <end position="62"/>
    </location>
</feature>
<dbReference type="AlphaFoldDB" id="A0A6N9YN76"/>
<keyword evidence="4" id="KW-1185">Reference proteome</keyword>
<organism evidence="3 4">
    <name type="scientific">Phytoactinopolyspora alkaliphila</name>
    <dbReference type="NCBI Taxonomy" id="1783498"/>
    <lineage>
        <taxon>Bacteria</taxon>
        <taxon>Bacillati</taxon>
        <taxon>Actinomycetota</taxon>
        <taxon>Actinomycetes</taxon>
        <taxon>Jiangellales</taxon>
        <taxon>Jiangellaceae</taxon>
        <taxon>Phytoactinopolyspora</taxon>
    </lineage>
</organism>
<evidence type="ECO:0000313" key="4">
    <source>
        <dbReference type="Proteomes" id="UP000469185"/>
    </source>
</evidence>
<dbReference type="GO" id="GO:1904680">
    <property type="term" value="F:peptide transmembrane transporter activity"/>
    <property type="evidence" value="ECO:0007669"/>
    <property type="project" value="TreeGrafter"/>
</dbReference>
<dbReference type="SUPFAM" id="SSF53850">
    <property type="entry name" value="Periplasmic binding protein-like II"/>
    <property type="match status" value="1"/>
</dbReference>
<dbReference type="PANTHER" id="PTHR30290">
    <property type="entry name" value="PERIPLASMIC BINDING COMPONENT OF ABC TRANSPORTER"/>
    <property type="match status" value="1"/>
</dbReference>
<protein>
    <submittedName>
        <fullName evidence="3">ABC transporter substrate-binding protein</fullName>
    </submittedName>
</protein>
<dbReference type="CDD" id="cd08500">
    <property type="entry name" value="PBP2_NikA_DppA_OppA_like_4"/>
    <property type="match status" value="1"/>
</dbReference>
<dbReference type="Proteomes" id="UP000469185">
    <property type="component" value="Unassembled WGS sequence"/>
</dbReference>
<dbReference type="Gene3D" id="3.40.190.10">
    <property type="entry name" value="Periplasmic binding protein-like II"/>
    <property type="match status" value="1"/>
</dbReference>
<name>A0A6N9YN76_9ACTN</name>
<gene>
    <name evidence="3" type="ORF">G1H11_13370</name>
</gene>
<sequence>MDSVIDRRRFLAAGGLVAVAAGIPGCGFFSTDPGTDAGDSSLDEDARESPQLSERVEKGELPPLEQRLPAAPMVIHPVERAGVYGGQWRNALIGSSTTRLHYTLAYENLVRWNLDWDELVPNVAESFEVSDDATRYVLHLRAGMKWSDGEPFTADDIVFAYNNIVLDERVTPNVARTFTSGGVPAELERLDDQTVAFTFAGPQALFLEDIASQPSNVLTRIPKHYFERFHEDFNADADGAAKDAGFPGWIDFLTSSTNVSGTYWQQPDIPRLHAWVPTSGLGDGQRLVFERNPYYWKTDPDGRQLPYVDSVAFDIVNDEASLLLQVMQGDIDLMDRHVNTTENRPVLSREQEEAGFRFFGLVSDKINTMTIILNLTCADEVKREIFNNKDFRIGLSHAINREEIIATVHAGQGVPRQVAPSEGSDFYDEQMATQYTEYDVDLANEHLDEAGYTDRDSSGIRLGPDGNPIRFQIDASTGAGKPELIDSLELVVNYWREVGVDMRINPVDQTLFAERRDNNQNDGMVWDGDGGVDVMMVPYYYVPTFTAAGWATQWTAWYASGGESGETPPEPTRRQMELYDELKTRTDLGERVELMREVVAIARDEFYLIGISSALPGYGVVHNRFRNMVGETFFATNFPYPGATNPEQYFIDPEST</sequence>
<evidence type="ECO:0000259" key="2">
    <source>
        <dbReference type="Pfam" id="PF00496"/>
    </source>
</evidence>
<comment type="caution">
    <text evidence="3">The sequence shown here is derived from an EMBL/GenBank/DDBJ whole genome shotgun (WGS) entry which is preliminary data.</text>
</comment>
<reference evidence="3 4" key="1">
    <citation type="submission" date="2020-02" db="EMBL/GenBank/DDBJ databases">
        <authorList>
            <person name="Li X.-J."/>
            <person name="Feng X.-M."/>
        </authorList>
    </citation>
    <scope>NUCLEOTIDE SEQUENCE [LARGE SCALE GENOMIC DNA]</scope>
    <source>
        <strain evidence="3 4">CGMCC 4.7225</strain>
    </source>
</reference>
<dbReference type="PROSITE" id="PS51318">
    <property type="entry name" value="TAT"/>
    <property type="match status" value="1"/>
</dbReference>
<dbReference type="InterPro" id="IPR006311">
    <property type="entry name" value="TAT_signal"/>
</dbReference>
<accession>A0A6N9YN76</accession>
<dbReference type="GO" id="GO:0015833">
    <property type="term" value="P:peptide transport"/>
    <property type="evidence" value="ECO:0007669"/>
    <property type="project" value="TreeGrafter"/>
</dbReference>
<dbReference type="InterPro" id="IPR000914">
    <property type="entry name" value="SBP_5_dom"/>
</dbReference>
<proteinExistence type="predicted"/>
<feature type="domain" description="Solute-binding protein family 5" evidence="2">
    <location>
        <begin position="118"/>
        <end position="546"/>
    </location>
</feature>
<dbReference type="InterPro" id="IPR039424">
    <property type="entry name" value="SBP_5"/>
</dbReference>
<dbReference type="EMBL" id="JAAGOB010000006">
    <property type="protein sequence ID" value="NED96298.1"/>
    <property type="molecule type" value="Genomic_DNA"/>
</dbReference>